<keyword evidence="10" id="KW-0812">Transmembrane</keyword>
<comment type="caution">
    <text evidence="13">The sequence shown here is derived from an EMBL/GenBank/DDBJ whole genome shotgun (WGS) entry which is preliminary data.</text>
</comment>
<name>A0ABW0TGB4_9BACL</name>
<dbReference type="NCBIfam" id="NF033483">
    <property type="entry name" value="PknB_PASTA_kin"/>
    <property type="match status" value="1"/>
</dbReference>
<dbReference type="CDD" id="cd14014">
    <property type="entry name" value="STKc_PknB_like"/>
    <property type="match status" value="1"/>
</dbReference>
<dbReference type="Pfam" id="PF00069">
    <property type="entry name" value="Pkinase"/>
    <property type="match status" value="1"/>
</dbReference>
<dbReference type="EC" id="2.7.11.1" evidence="1"/>
<evidence type="ECO:0000259" key="12">
    <source>
        <dbReference type="PROSITE" id="PS51178"/>
    </source>
</evidence>
<evidence type="ECO:0000256" key="5">
    <source>
        <dbReference type="ARBA" id="ARBA00022777"/>
    </source>
</evidence>
<protein>
    <recommendedName>
        <fullName evidence="1">non-specific serine/threonine protein kinase</fullName>
        <ecNumber evidence="1">2.7.11.1</ecNumber>
    </recommendedName>
</protein>
<evidence type="ECO:0000313" key="13">
    <source>
        <dbReference type="EMBL" id="MFC5588475.1"/>
    </source>
</evidence>
<evidence type="ECO:0000256" key="9">
    <source>
        <dbReference type="PROSITE-ProRule" id="PRU10141"/>
    </source>
</evidence>
<dbReference type="Gene3D" id="1.10.510.10">
    <property type="entry name" value="Transferase(Phosphotransferase) domain 1"/>
    <property type="match status" value="1"/>
</dbReference>
<comment type="catalytic activity">
    <reaction evidence="7">
        <text>L-threonyl-[protein] + ATP = O-phospho-L-threonyl-[protein] + ADP + H(+)</text>
        <dbReference type="Rhea" id="RHEA:46608"/>
        <dbReference type="Rhea" id="RHEA-COMP:11060"/>
        <dbReference type="Rhea" id="RHEA-COMP:11605"/>
        <dbReference type="ChEBI" id="CHEBI:15378"/>
        <dbReference type="ChEBI" id="CHEBI:30013"/>
        <dbReference type="ChEBI" id="CHEBI:30616"/>
        <dbReference type="ChEBI" id="CHEBI:61977"/>
        <dbReference type="ChEBI" id="CHEBI:456216"/>
        <dbReference type="EC" id="2.7.11.1"/>
    </reaction>
</comment>
<evidence type="ECO:0000256" key="3">
    <source>
        <dbReference type="ARBA" id="ARBA00022679"/>
    </source>
</evidence>
<dbReference type="InterPro" id="IPR005543">
    <property type="entry name" value="PASTA_dom"/>
</dbReference>
<evidence type="ECO:0000256" key="8">
    <source>
        <dbReference type="ARBA" id="ARBA00048679"/>
    </source>
</evidence>
<dbReference type="RefSeq" id="WP_381431796.1">
    <property type="nucleotide sequence ID" value="NZ_JBHSNO010000005.1"/>
</dbReference>
<dbReference type="PROSITE" id="PS00108">
    <property type="entry name" value="PROTEIN_KINASE_ST"/>
    <property type="match status" value="1"/>
</dbReference>
<evidence type="ECO:0000256" key="4">
    <source>
        <dbReference type="ARBA" id="ARBA00022741"/>
    </source>
</evidence>
<dbReference type="SUPFAM" id="SSF56112">
    <property type="entry name" value="Protein kinase-like (PK-like)"/>
    <property type="match status" value="1"/>
</dbReference>
<dbReference type="InterPro" id="IPR017441">
    <property type="entry name" value="Protein_kinase_ATP_BS"/>
</dbReference>
<comment type="catalytic activity">
    <reaction evidence="8">
        <text>L-seryl-[protein] + ATP = O-phospho-L-seryl-[protein] + ADP + H(+)</text>
        <dbReference type="Rhea" id="RHEA:17989"/>
        <dbReference type="Rhea" id="RHEA-COMP:9863"/>
        <dbReference type="Rhea" id="RHEA-COMP:11604"/>
        <dbReference type="ChEBI" id="CHEBI:15378"/>
        <dbReference type="ChEBI" id="CHEBI:29999"/>
        <dbReference type="ChEBI" id="CHEBI:30616"/>
        <dbReference type="ChEBI" id="CHEBI:83421"/>
        <dbReference type="ChEBI" id="CHEBI:456216"/>
        <dbReference type="EC" id="2.7.11.1"/>
    </reaction>
</comment>
<reference evidence="14" key="1">
    <citation type="journal article" date="2019" name="Int. J. Syst. Evol. Microbiol.">
        <title>The Global Catalogue of Microorganisms (GCM) 10K type strain sequencing project: providing services to taxonomists for standard genome sequencing and annotation.</title>
        <authorList>
            <consortium name="The Broad Institute Genomics Platform"/>
            <consortium name="The Broad Institute Genome Sequencing Center for Infectious Disease"/>
            <person name="Wu L."/>
            <person name="Ma J."/>
        </authorList>
    </citation>
    <scope>NUCLEOTIDE SEQUENCE [LARGE SCALE GENOMIC DNA]</scope>
    <source>
        <strain evidence="14">CGMCC 4.1434</strain>
    </source>
</reference>
<dbReference type="InterPro" id="IPR008271">
    <property type="entry name" value="Ser/Thr_kinase_AS"/>
</dbReference>
<keyword evidence="4 9" id="KW-0547">Nucleotide-binding</keyword>
<evidence type="ECO:0000259" key="11">
    <source>
        <dbReference type="PROSITE" id="PS50011"/>
    </source>
</evidence>
<dbReference type="Gene3D" id="2.60.40.2560">
    <property type="match status" value="1"/>
</dbReference>
<dbReference type="PROSITE" id="PS51178">
    <property type="entry name" value="PASTA"/>
    <property type="match status" value="3"/>
</dbReference>
<dbReference type="PANTHER" id="PTHR43289">
    <property type="entry name" value="MITOGEN-ACTIVATED PROTEIN KINASE KINASE KINASE 20-RELATED"/>
    <property type="match status" value="1"/>
</dbReference>
<keyword evidence="10" id="KW-1133">Transmembrane helix</keyword>
<evidence type="ECO:0000256" key="6">
    <source>
        <dbReference type="ARBA" id="ARBA00022840"/>
    </source>
</evidence>
<evidence type="ECO:0000256" key="7">
    <source>
        <dbReference type="ARBA" id="ARBA00047899"/>
    </source>
</evidence>
<organism evidence="13 14">
    <name type="scientific">Sporosarcina soli</name>
    <dbReference type="NCBI Taxonomy" id="334736"/>
    <lineage>
        <taxon>Bacteria</taxon>
        <taxon>Bacillati</taxon>
        <taxon>Bacillota</taxon>
        <taxon>Bacilli</taxon>
        <taxon>Bacillales</taxon>
        <taxon>Caryophanaceae</taxon>
        <taxon>Sporosarcina</taxon>
    </lineage>
</organism>
<dbReference type="SMART" id="SM00220">
    <property type="entry name" value="S_TKc"/>
    <property type="match status" value="1"/>
</dbReference>
<dbReference type="SMART" id="SM00740">
    <property type="entry name" value="PASTA"/>
    <property type="match status" value="3"/>
</dbReference>
<dbReference type="InterPro" id="IPR011009">
    <property type="entry name" value="Kinase-like_dom_sf"/>
</dbReference>
<dbReference type="PROSITE" id="PS00107">
    <property type="entry name" value="PROTEIN_KINASE_ATP"/>
    <property type="match status" value="1"/>
</dbReference>
<dbReference type="PROSITE" id="PS50011">
    <property type="entry name" value="PROTEIN_KINASE_DOM"/>
    <property type="match status" value="1"/>
</dbReference>
<feature type="transmembrane region" description="Helical" evidence="10">
    <location>
        <begin position="330"/>
        <end position="353"/>
    </location>
</feature>
<dbReference type="Proteomes" id="UP001596109">
    <property type="component" value="Unassembled WGS sequence"/>
</dbReference>
<dbReference type="Gene3D" id="3.30.10.20">
    <property type="match status" value="3"/>
</dbReference>
<keyword evidence="3" id="KW-0808">Transferase</keyword>
<feature type="domain" description="PASTA" evidence="12">
    <location>
        <begin position="489"/>
        <end position="556"/>
    </location>
</feature>
<dbReference type="CDD" id="cd06577">
    <property type="entry name" value="PASTA_pknB"/>
    <property type="match status" value="3"/>
</dbReference>
<evidence type="ECO:0000256" key="1">
    <source>
        <dbReference type="ARBA" id="ARBA00012513"/>
    </source>
</evidence>
<keyword evidence="10" id="KW-0472">Membrane</keyword>
<accession>A0ABW0TGB4</accession>
<keyword evidence="6 9" id="KW-0067">ATP-binding</keyword>
<proteinExistence type="predicted"/>
<dbReference type="EMBL" id="JBHSNO010000005">
    <property type="protein sequence ID" value="MFC5588475.1"/>
    <property type="molecule type" value="Genomic_DNA"/>
</dbReference>
<gene>
    <name evidence="13" type="primary">pknB</name>
    <name evidence="13" type="ORF">ACFPRA_06235</name>
</gene>
<feature type="domain" description="Protein kinase" evidence="11">
    <location>
        <begin position="10"/>
        <end position="267"/>
    </location>
</feature>
<dbReference type="Gene3D" id="3.30.200.20">
    <property type="entry name" value="Phosphorylase Kinase, domain 1"/>
    <property type="match status" value="1"/>
</dbReference>
<dbReference type="Pfam" id="PF03793">
    <property type="entry name" value="PASTA"/>
    <property type="match status" value="3"/>
</dbReference>
<feature type="domain" description="PASTA" evidence="12">
    <location>
        <begin position="421"/>
        <end position="488"/>
    </location>
</feature>
<evidence type="ECO:0000256" key="10">
    <source>
        <dbReference type="SAM" id="Phobius"/>
    </source>
</evidence>
<keyword evidence="5 13" id="KW-0418">Kinase</keyword>
<feature type="binding site" evidence="9">
    <location>
        <position position="39"/>
    </location>
    <ligand>
        <name>ATP</name>
        <dbReference type="ChEBI" id="CHEBI:30616"/>
    </ligand>
</feature>
<keyword evidence="14" id="KW-1185">Reference proteome</keyword>
<keyword evidence="2" id="KW-0723">Serine/threonine-protein kinase</keyword>
<dbReference type="InterPro" id="IPR000719">
    <property type="entry name" value="Prot_kinase_dom"/>
</dbReference>
<dbReference type="PANTHER" id="PTHR43289:SF34">
    <property type="entry name" value="SERINE_THREONINE-PROTEIN KINASE YBDM-RELATED"/>
    <property type="match status" value="1"/>
</dbReference>
<sequence length="662" mass="73311">MIGSRIGGRYDILRAIGDGGMSRVYLAHDAILNRDVAIKVLHYDFANEEELKRRFQREALSATSLTHPHIVDIFDVGEDGELHYLVMEYVEGQTLKQFIQSEGPLTPERALPIMQQLVSAISNAHHNGIVHRDIKPQNILMDADGNVKITDFGIAMALSATAHTKTNSVIGTVHYLSPEQARGGMATKKSDIYSLGIVFYELLTGELPFSAETAVAIALKHLQEETPSVRAAFPSIPQSVENVILKATAKDASYRYRSADEMYDDLLTVLSPERADEEKFSIPYDDDKTMAIPVVKDVPKFEEAESTKKIEPVVIEPPQAPKKKRKKWPIVAGIVGGVIVVALLAILIISLLGPKQAIVPDVSGMDEAEAISMLEEEGFKVDEPIEQTSDEIEAGKVIQTIPEANKKREVGSSIKLYISTGKEKFELLDYTGRSYETVESTLNVYGFRSIKADTQFSDEPEGTIIGQDPPGGMEVVPSETDLVFTVSKGKETRTLGNLIGYNENQLTDYAESTGFNISVVGHEHSETVPAGQVISQVPDKGTAVEKGGRVQVIVSKGPEKKTVQLIVHRVTIPYEPDVSEPVDEEQDEEGNWQQPEPVPQQIKIYIQDRTRNLNDVYDEFTITESTSRQLKFELEEGQQGAYKITRDDQVFIEESVDYSDSN</sequence>
<evidence type="ECO:0000313" key="14">
    <source>
        <dbReference type="Proteomes" id="UP001596109"/>
    </source>
</evidence>
<dbReference type="GO" id="GO:0016301">
    <property type="term" value="F:kinase activity"/>
    <property type="evidence" value="ECO:0007669"/>
    <property type="project" value="UniProtKB-KW"/>
</dbReference>
<evidence type="ECO:0000256" key="2">
    <source>
        <dbReference type="ARBA" id="ARBA00022527"/>
    </source>
</evidence>
<feature type="domain" description="PASTA" evidence="12">
    <location>
        <begin position="353"/>
        <end position="420"/>
    </location>
</feature>